<reference evidence="1 2" key="1">
    <citation type="submission" date="2023-08" db="EMBL/GenBank/DDBJ databases">
        <title>A Necator americanus chromosomal reference genome.</title>
        <authorList>
            <person name="Ilik V."/>
            <person name="Petrzelkova K.J."/>
            <person name="Pardy F."/>
            <person name="Fuh T."/>
            <person name="Niatou-Singa F.S."/>
            <person name="Gouil Q."/>
            <person name="Baker L."/>
            <person name="Ritchie M.E."/>
            <person name="Jex A.R."/>
            <person name="Gazzola D."/>
            <person name="Li H."/>
            <person name="Toshio Fujiwara R."/>
            <person name="Zhan B."/>
            <person name="Aroian R.V."/>
            <person name="Pafco B."/>
            <person name="Schwarz E.M."/>
        </authorList>
    </citation>
    <scope>NUCLEOTIDE SEQUENCE [LARGE SCALE GENOMIC DNA]</scope>
    <source>
        <strain evidence="1 2">Aroian</strain>
        <tissue evidence="1">Whole animal</tissue>
    </source>
</reference>
<dbReference type="EMBL" id="JAVFWL010000005">
    <property type="protein sequence ID" value="KAK6755722.1"/>
    <property type="molecule type" value="Genomic_DNA"/>
</dbReference>
<name>A0ABR1DZ62_NECAM</name>
<evidence type="ECO:0000313" key="2">
    <source>
        <dbReference type="Proteomes" id="UP001303046"/>
    </source>
</evidence>
<proteinExistence type="predicted"/>
<evidence type="ECO:0008006" key="3">
    <source>
        <dbReference type="Google" id="ProtNLM"/>
    </source>
</evidence>
<sequence length="132" mass="15151">MYKVLERIILDRLIRHREETTRDELAGFRPSRSTTDQVFTVRRVIEVWHRYSKPLQLTDFTAAFDSAHRGRLLKTVSADGVPGNFVSLMNDMNRRKTAALGTPTRCTTPFELQTGVSQEVVTGPIFVQLCRR</sequence>
<gene>
    <name evidence="1" type="primary">Necator_chrV.g19027</name>
    <name evidence="1" type="ORF">RB195_014236</name>
</gene>
<protein>
    <recommendedName>
        <fullName evidence="3">Reverse transcriptase domain-containing protein</fullName>
    </recommendedName>
</protein>
<dbReference type="PANTHER" id="PTHR47027">
    <property type="entry name" value="REVERSE TRANSCRIPTASE DOMAIN-CONTAINING PROTEIN"/>
    <property type="match status" value="1"/>
</dbReference>
<accession>A0ABR1DZ62</accession>
<keyword evidence="2" id="KW-1185">Reference proteome</keyword>
<comment type="caution">
    <text evidence="1">The sequence shown here is derived from an EMBL/GenBank/DDBJ whole genome shotgun (WGS) entry which is preliminary data.</text>
</comment>
<dbReference type="PANTHER" id="PTHR47027:SF20">
    <property type="entry name" value="REVERSE TRANSCRIPTASE-LIKE PROTEIN WITH RNA-DIRECTED DNA POLYMERASE DOMAIN"/>
    <property type="match status" value="1"/>
</dbReference>
<dbReference type="Proteomes" id="UP001303046">
    <property type="component" value="Unassembled WGS sequence"/>
</dbReference>
<evidence type="ECO:0000313" key="1">
    <source>
        <dbReference type="EMBL" id="KAK6755722.1"/>
    </source>
</evidence>
<organism evidence="1 2">
    <name type="scientific">Necator americanus</name>
    <name type="common">Human hookworm</name>
    <dbReference type="NCBI Taxonomy" id="51031"/>
    <lineage>
        <taxon>Eukaryota</taxon>
        <taxon>Metazoa</taxon>
        <taxon>Ecdysozoa</taxon>
        <taxon>Nematoda</taxon>
        <taxon>Chromadorea</taxon>
        <taxon>Rhabditida</taxon>
        <taxon>Rhabditina</taxon>
        <taxon>Rhabditomorpha</taxon>
        <taxon>Strongyloidea</taxon>
        <taxon>Ancylostomatidae</taxon>
        <taxon>Bunostominae</taxon>
        <taxon>Necator</taxon>
    </lineage>
</organism>